<dbReference type="PROSITE" id="PS51257">
    <property type="entry name" value="PROKAR_LIPOPROTEIN"/>
    <property type="match status" value="1"/>
</dbReference>
<sequence length="335" mass="36258">MNKKRQYLAVLFASVVFTLGACSTGGEAGSDQSSASSAAEAARTISIEDNHGTQEVPVPPQRVVVTDNRAFEILDNWGVKLAAAPKTIVPFTVPDYKNNDDIVDIGSHREPNLEAIVAAHPDLIINGQRFSRQYDAIKQLNPDVPIVELDPRDGQPLDSELKRQTAALGTIFDKEDEAQQLIKDFDQAVERVKKAYDPAKKVMAINVSGGEIGYIAPHQGRTYGALFDLIGLTPALEVANSSDNHKGDDISVEAIAQSNPDIILVMDRDAGIGQKGTEGHPAAQQVVEGNDLLSKVKAVSNKAVYYAPDDTYTNENIITYTEILNGMADLFEAQK</sequence>
<dbReference type="PROSITE" id="PS50983">
    <property type="entry name" value="FE_B12_PBP"/>
    <property type="match status" value="1"/>
</dbReference>
<evidence type="ECO:0000313" key="6">
    <source>
        <dbReference type="Proteomes" id="UP000516320"/>
    </source>
</evidence>
<dbReference type="Gene3D" id="3.40.50.1980">
    <property type="entry name" value="Nitrogenase molybdenum iron protein domain"/>
    <property type="match status" value="2"/>
</dbReference>
<dbReference type="RefSeq" id="WP_187975764.1">
    <property type="nucleotide sequence ID" value="NZ_CP046884.1"/>
</dbReference>
<dbReference type="AlphaFoldDB" id="A0A7H0SS54"/>
<name>A0A7H0SS54_9CORY</name>
<evidence type="ECO:0000256" key="1">
    <source>
        <dbReference type="ARBA" id="ARBA00004196"/>
    </source>
</evidence>
<dbReference type="InterPro" id="IPR051313">
    <property type="entry name" value="Bact_iron-sidero_bind"/>
</dbReference>
<keyword evidence="4" id="KW-0732">Signal</keyword>
<dbReference type="GO" id="GO:1901678">
    <property type="term" value="P:iron coordination entity transport"/>
    <property type="evidence" value="ECO:0007669"/>
    <property type="project" value="UniProtKB-ARBA"/>
</dbReference>
<protein>
    <submittedName>
        <fullName evidence="5">ABC transporter substrate-binding protein</fullName>
    </submittedName>
</protein>
<reference evidence="5 6" key="1">
    <citation type="submission" date="2019-12" db="EMBL/GenBank/DDBJ databases">
        <title>Corynebacterium sp. nov., isolated from feces of the Anser Albifrons in China.</title>
        <authorList>
            <person name="Liu Q."/>
        </authorList>
    </citation>
    <scope>NUCLEOTIDE SEQUENCE [LARGE SCALE GENOMIC DNA]</scope>
    <source>
        <strain evidence="5 6">4H37-19</strain>
    </source>
</reference>
<dbReference type="KEGG" id="cpoy:GP475_03565"/>
<dbReference type="EMBL" id="CP046884">
    <property type="protein sequence ID" value="QNQ91379.1"/>
    <property type="molecule type" value="Genomic_DNA"/>
</dbReference>
<evidence type="ECO:0000256" key="3">
    <source>
        <dbReference type="ARBA" id="ARBA00022448"/>
    </source>
</evidence>
<dbReference type="PANTHER" id="PTHR30532:SF28">
    <property type="entry name" value="PETROBACTIN-BINDING PROTEIN YCLQ"/>
    <property type="match status" value="1"/>
</dbReference>
<evidence type="ECO:0000256" key="4">
    <source>
        <dbReference type="ARBA" id="ARBA00022729"/>
    </source>
</evidence>
<dbReference type="GO" id="GO:0030288">
    <property type="term" value="C:outer membrane-bounded periplasmic space"/>
    <property type="evidence" value="ECO:0007669"/>
    <property type="project" value="TreeGrafter"/>
</dbReference>
<keyword evidence="6" id="KW-1185">Reference proteome</keyword>
<comment type="similarity">
    <text evidence="2">Belongs to the bacterial solute-binding protein 8 family.</text>
</comment>
<organism evidence="5 6">
    <name type="scientific">Corynebacterium poyangense</name>
    <dbReference type="NCBI Taxonomy" id="2684405"/>
    <lineage>
        <taxon>Bacteria</taxon>
        <taxon>Bacillati</taxon>
        <taxon>Actinomycetota</taxon>
        <taxon>Actinomycetes</taxon>
        <taxon>Mycobacteriales</taxon>
        <taxon>Corynebacteriaceae</taxon>
        <taxon>Corynebacterium</taxon>
    </lineage>
</organism>
<accession>A0A7H0SS54</accession>
<dbReference type="Proteomes" id="UP000516320">
    <property type="component" value="Chromosome"/>
</dbReference>
<dbReference type="InterPro" id="IPR002491">
    <property type="entry name" value="ABC_transptr_periplasmic_BD"/>
</dbReference>
<comment type="subcellular location">
    <subcellularLocation>
        <location evidence="1">Cell envelope</location>
    </subcellularLocation>
</comment>
<evidence type="ECO:0000256" key="2">
    <source>
        <dbReference type="ARBA" id="ARBA00008814"/>
    </source>
</evidence>
<evidence type="ECO:0000313" key="5">
    <source>
        <dbReference type="EMBL" id="QNQ91379.1"/>
    </source>
</evidence>
<keyword evidence="3" id="KW-0813">Transport</keyword>
<gene>
    <name evidence="5" type="ORF">GP475_03565</name>
</gene>
<dbReference type="PANTHER" id="PTHR30532">
    <property type="entry name" value="IRON III DICITRATE-BINDING PERIPLASMIC PROTEIN"/>
    <property type="match status" value="1"/>
</dbReference>
<dbReference type="SUPFAM" id="SSF53807">
    <property type="entry name" value="Helical backbone' metal receptor"/>
    <property type="match status" value="1"/>
</dbReference>
<proteinExistence type="inferred from homology"/>
<dbReference type="Pfam" id="PF01497">
    <property type="entry name" value="Peripla_BP_2"/>
    <property type="match status" value="1"/>
</dbReference>